<keyword evidence="3" id="KW-1185">Reference proteome</keyword>
<dbReference type="Pfam" id="PF20274">
    <property type="entry name" value="cREC_REC"/>
    <property type="match status" value="1"/>
</dbReference>
<comment type="caution">
    <text evidence="2">The sequence shown here is derived from an EMBL/GenBank/DDBJ whole genome shotgun (WGS) entry which is preliminary data.</text>
</comment>
<evidence type="ECO:0000313" key="2">
    <source>
        <dbReference type="EMBL" id="RCX23527.1"/>
    </source>
</evidence>
<proteinExistence type="predicted"/>
<name>A0A369BSY1_9BACL</name>
<dbReference type="AlphaFoldDB" id="A0A369BSY1"/>
<sequence length="125" mass="14332">MLEIPRKGRTTVIHVYMDDFRRCPQGFTIARSMDECLELLRAMEVDILSLDYDMGPGEKTGSDVVAAMVREGLYAREIYLHTSSMYGKKSMYDILYQNKPEHVILHNGPIPFDRLDEIERKAGGC</sequence>
<evidence type="ECO:0000259" key="1">
    <source>
        <dbReference type="Pfam" id="PF20274"/>
    </source>
</evidence>
<feature type="domain" description="Cyclic-phosphate processing Receiver" evidence="1">
    <location>
        <begin position="13"/>
        <end position="96"/>
    </location>
</feature>
<dbReference type="Proteomes" id="UP000253090">
    <property type="component" value="Unassembled WGS sequence"/>
</dbReference>
<dbReference type="InterPro" id="IPR046909">
    <property type="entry name" value="cREC_REC"/>
</dbReference>
<organism evidence="2 3">
    <name type="scientific">Fontibacillus phaseoli</name>
    <dbReference type="NCBI Taxonomy" id="1416533"/>
    <lineage>
        <taxon>Bacteria</taxon>
        <taxon>Bacillati</taxon>
        <taxon>Bacillota</taxon>
        <taxon>Bacilli</taxon>
        <taxon>Bacillales</taxon>
        <taxon>Paenibacillaceae</taxon>
        <taxon>Fontibacillus</taxon>
    </lineage>
</organism>
<accession>A0A369BSY1</accession>
<reference evidence="2 3" key="1">
    <citation type="submission" date="2018-07" db="EMBL/GenBank/DDBJ databases">
        <title>Genomic Encyclopedia of Type Strains, Phase III (KMG-III): the genomes of soil and plant-associated and newly described type strains.</title>
        <authorList>
            <person name="Whitman W."/>
        </authorList>
    </citation>
    <scope>NUCLEOTIDE SEQUENCE [LARGE SCALE GENOMIC DNA]</scope>
    <source>
        <strain evidence="2 3">CECT 8333</strain>
    </source>
</reference>
<protein>
    <recommendedName>
        <fullName evidence="1">Cyclic-phosphate processing Receiver domain-containing protein</fullName>
    </recommendedName>
</protein>
<dbReference type="EMBL" id="QPJW01000001">
    <property type="protein sequence ID" value="RCX23527.1"/>
    <property type="molecule type" value="Genomic_DNA"/>
</dbReference>
<evidence type="ECO:0000313" key="3">
    <source>
        <dbReference type="Proteomes" id="UP000253090"/>
    </source>
</evidence>
<gene>
    <name evidence="2" type="ORF">DFP94_1011126</name>
</gene>